<name>A0A0A9FU93_ARUDO</name>
<reference evidence="1" key="1">
    <citation type="submission" date="2014-09" db="EMBL/GenBank/DDBJ databases">
        <authorList>
            <person name="Magalhaes I.L.F."/>
            <person name="Oliveira U."/>
            <person name="Santos F.R."/>
            <person name="Vidigal T.H.D.A."/>
            <person name="Brescovit A.D."/>
            <person name="Santos A.J."/>
        </authorList>
    </citation>
    <scope>NUCLEOTIDE SEQUENCE</scope>
    <source>
        <tissue evidence="1">Shoot tissue taken approximately 20 cm above the soil surface</tissue>
    </source>
</reference>
<proteinExistence type="predicted"/>
<sequence>MFKSRSLFKKFANYLINKHIPFYWQSLQNYFAIRWQTQEFSNRKGEATKNVQKH</sequence>
<organism evidence="1">
    <name type="scientific">Arundo donax</name>
    <name type="common">Giant reed</name>
    <name type="synonym">Donax arundinaceus</name>
    <dbReference type="NCBI Taxonomy" id="35708"/>
    <lineage>
        <taxon>Eukaryota</taxon>
        <taxon>Viridiplantae</taxon>
        <taxon>Streptophyta</taxon>
        <taxon>Embryophyta</taxon>
        <taxon>Tracheophyta</taxon>
        <taxon>Spermatophyta</taxon>
        <taxon>Magnoliopsida</taxon>
        <taxon>Liliopsida</taxon>
        <taxon>Poales</taxon>
        <taxon>Poaceae</taxon>
        <taxon>PACMAD clade</taxon>
        <taxon>Arundinoideae</taxon>
        <taxon>Arundineae</taxon>
        <taxon>Arundo</taxon>
    </lineage>
</organism>
<dbReference type="AlphaFoldDB" id="A0A0A9FU93"/>
<reference evidence="1" key="2">
    <citation type="journal article" date="2015" name="Data Brief">
        <title>Shoot transcriptome of the giant reed, Arundo donax.</title>
        <authorList>
            <person name="Barrero R.A."/>
            <person name="Guerrero F.D."/>
            <person name="Moolhuijzen P."/>
            <person name="Goolsby J.A."/>
            <person name="Tidwell J."/>
            <person name="Bellgard S.E."/>
            <person name="Bellgard M.I."/>
        </authorList>
    </citation>
    <scope>NUCLEOTIDE SEQUENCE</scope>
    <source>
        <tissue evidence="1">Shoot tissue taken approximately 20 cm above the soil surface</tissue>
    </source>
</reference>
<evidence type="ECO:0000313" key="1">
    <source>
        <dbReference type="EMBL" id="JAE15827.1"/>
    </source>
</evidence>
<dbReference type="EMBL" id="GBRH01182069">
    <property type="protein sequence ID" value="JAE15827.1"/>
    <property type="molecule type" value="Transcribed_RNA"/>
</dbReference>
<protein>
    <submittedName>
        <fullName evidence="1">Uncharacterized protein</fullName>
    </submittedName>
</protein>
<accession>A0A0A9FU93</accession>